<evidence type="ECO:0000313" key="2">
    <source>
        <dbReference type="EMBL" id="KAK3245366.1"/>
    </source>
</evidence>
<keyword evidence="3" id="KW-1185">Reference proteome</keyword>
<proteinExistence type="predicted"/>
<name>A0AAE0BYZ2_9CHLO</name>
<gene>
    <name evidence="2" type="ORF">CYMTET_45061</name>
</gene>
<sequence length="111" mass="11543">MTPRLLNGASGYFDDDSLSGDFLRLLDSSVGLRGGAPESSSQASGREEVGEDMGFELTTNPTRASLGASTSGSRDPEAGAEAGPSNAGQQLDQLPETNPITEEVLQKLEEV</sequence>
<dbReference type="AlphaFoldDB" id="A0AAE0BYZ2"/>
<feature type="compositionally biased region" description="Polar residues" evidence="1">
    <location>
        <begin position="86"/>
        <end position="100"/>
    </location>
</feature>
<reference evidence="2 3" key="1">
    <citation type="journal article" date="2015" name="Genome Biol. Evol.">
        <title>Comparative Genomics of a Bacterivorous Green Alga Reveals Evolutionary Causalities and Consequences of Phago-Mixotrophic Mode of Nutrition.</title>
        <authorList>
            <person name="Burns J.A."/>
            <person name="Paasch A."/>
            <person name="Narechania A."/>
            <person name="Kim E."/>
        </authorList>
    </citation>
    <scope>NUCLEOTIDE SEQUENCE [LARGE SCALE GENOMIC DNA]</scope>
    <source>
        <strain evidence="2 3">PLY_AMNH</strain>
    </source>
</reference>
<dbReference type="EMBL" id="LGRX02030718">
    <property type="protein sequence ID" value="KAK3245366.1"/>
    <property type="molecule type" value="Genomic_DNA"/>
</dbReference>
<evidence type="ECO:0000256" key="1">
    <source>
        <dbReference type="SAM" id="MobiDB-lite"/>
    </source>
</evidence>
<organism evidence="2 3">
    <name type="scientific">Cymbomonas tetramitiformis</name>
    <dbReference type="NCBI Taxonomy" id="36881"/>
    <lineage>
        <taxon>Eukaryota</taxon>
        <taxon>Viridiplantae</taxon>
        <taxon>Chlorophyta</taxon>
        <taxon>Pyramimonadophyceae</taxon>
        <taxon>Pyramimonadales</taxon>
        <taxon>Pyramimonadaceae</taxon>
        <taxon>Cymbomonas</taxon>
    </lineage>
</organism>
<accession>A0AAE0BYZ2</accession>
<evidence type="ECO:0000313" key="3">
    <source>
        <dbReference type="Proteomes" id="UP001190700"/>
    </source>
</evidence>
<dbReference type="Proteomes" id="UP001190700">
    <property type="component" value="Unassembled WGS sequence"/>
</dbReference>
<protein>
    <submittedName>
        <fullName evidence="2">Uncharacterized protein</fullName>
    </submittedName>
</protein>
<feature type="compositionally biased region" description="Polar residues" evidence="1">
    <location>
        <begin position="57"/>
        <end position="73"/>
    </location>
</feature>
<feature type="region of interest" description="Disordered" evidence="1">
    <location>
        <begin position="30"/>
        <end position="101"/>
    </location>
</feature>
<comment type="caution">
    <text evidence="2">The sequence shown here is derived from an EMBL/GenBank/DDBJ whole genome shotgun (WGS) entry which is preliminary data.</text>
</comment>